<evidence type="ECO:0000313" key="2">
    <source>
        <dbReference type="Proteomes" id="UP000253426"/>
    </source>
</evidence>
<organism evidence="1 2">
    <name type="scientific">Roseimicrobium gellanilyticum</name>
    <dbReference type="NCBI Taxonomy" id="748857"/>
    <lineage>
        <taxon>Bacteria</taxon>
        <taxon>Pseudomonadati</taxon>
        <taxon>Verrucomicrobiota</taxon>
        <taxon>Verrucomicrobiia</taxon>
        <taxon>Verrucomicrobiales</taxon>
        <taxon>Verrucomicrobiaceae</taxon>
        <taxon>Roseimicrobium</taxon>
    </lineage>
</organism>
<dbReference type="OrthoDB" id="148404at2"/>
<evidence type="ECO:0000313" key="1">
    <source>
        <dbReference type="EMBL" id="RBP43853.1"/>
    </source>
</evidence>
<name>A0A366HLQ1_9BACT</name>
<protein>
    <submittedName>
        <fullName evidence="1">Uncharacterized protein DUF2851</fullName>
    </submittedName>
</protein>
<accession>A0A366HLQ1</accession>
<sequence length="472" mass="53581">MSYPVLAQQYVLFRDSMSEGVAELPLRAESPLTELELQSLWFAGEFGSEFTTTCGKRVAVRDFGVWNHAAGPDFTGCAVQTEAGVLKGDIELDPDVRDWERHGHATNPAYEKVALHLYLEGPEARAFSRTAGNREVMQVRLTRDMLRDGARPQLLAEARLGRCATPLREMEPARVHSLLEAAAQYRLQRKSAKLQALVKLHGREQAVYQALSAAMGYRNNQRPFTILAQRLPVKKLGKLGALEREALLFGVSGFLESVRYEDTQPDTRAYLRELWSEWWKQREQYTNWLTEVQQPVWKIGGARPGNHPQRRLGALCAMLGKWKSVYAFLKDTKTWSREGFSEALLELEHDYWNGHYTLLANPATKPLALVGGTRVQEILANVCYPLLVPESGKLWADYLELPAMLDNQKVRRAALRLFGEHPEAGSYQKRLFHQQGLLQIYEDYCLEDDSACNECPFPEKLKGWQFGATVGR</sequence>
<dbReference type="Pfam" id="PF11013">
    <property type="entry name" value="DUF2851"/>
    <property type="match status" value="1"/>
</dbReference>
<keyword evidence="2" id="KW-1185">Reference proteome</keyword>
<dbReference type="RefSeq" id="WP_113959315.1">
    <property type="nucleotide sequence ID" value="NZ_QNRR01000005.1"/>
</dbReference>
<reference evidence="1 2" key="1">
    <citation type="submission" date="2018-06" db="EMBL/GenBank/DDBJ databases">
        <title>Genomic Encyclopedia of Type Strains, Phase IV (KMG-IV): sequencing the most valuable type-strain genomes for metagenomic binning, comparative biology and taxonomic classification.</title>
        <authorList>
            <person name="Goeker M."/>
        </authorList>
    </citation>
    <scope>NUCLEOTIDE SEQUENCE [LARGE SCALE GENOMIC DNA]</scope>
    <source>
        <strain evidence="1 2">DSM 25532</strain>
    </source>
</reference>
<dbReference type="InterPro" id="IPR021272">
    <property type="entry name" value="DUF2851"/>
</dbReference>
<dbReference type="EMBL" id="QNRR01000005">
    <property type="protein sequence ID" value="RBP43853.1"/>
    <property type="molecule type" value="Genomic_DNA"/>
</dbReference>
<comment type="caution">
    <text evidence="1">The sequence shown here is derived from an EMBL/GenBank/DDBJ whole genome shotgun (WGS) entry which is preliminary data.</text>
</comment>
<dbReference type="AlphaFoldDB" id="A0A366HLQ1"/>
<dbReference type="Proteomes" id="UP000253426">
    <property type="component" value="Unassembled WGS sequence"/>
</dbReference>
<proteinExistence type="predicted"/>
<gene>
    <name evidence="1" type="ORF">DES53_105252</name>
</gene>